<organism evidence="1 2">
    <name type="scientific">Ridgeia piscesae</name>
    <name type="common">Tubeworm</name>
    <dbReference type="NCBI Taxonomy" id="27915"/>
    <lineage>
        <taxon>Eukaryota</taxon>
        <taxon>Metazoa</taxon>
        <taxon>Spiralia</taxon>
        <taxon>Lophotrochozoa</taxon>
        <taxon>Annelida</taxon>
        <taxon>Polychaeta</taxon>
        <taxon>Sedentaria</taxon>
        <taxon>Canalipalpata</taxon>
        <taxon>Sabellida</taxon>
        <taxon>Siboglinidae</taxon>
        <taxon>Ridgeia</taxon>
    </lineage>
</organism>
<evidence type="ECO:0000313" key="1">
    <source>
        <dbReference type="EMBL" id="KAK2190931.1"/>
    </source>
</evidence>
<keyword evidence="2" id="KW-1185">Reference proteome</keyword>
<reference evidence="1" key="1">
    <citation type="journal article" date="2023" name="Mol. Biol. Evol.">
        <title>Third-Generation Sequencing Reveals the Adaptive Role of the Epigenome in Three Deep-Sea Polychaetes.</title>
        <authorList>
            <person name="Perez M."/>
            <person name="Aroh O."/>
            <person name="Sun Y."/>
            <person name="Lan Y."/>
            <person name="Juniper S.K."/>
            <person name="Young C.R."/>
            <person name="Angers B."/>
            <person name="Qian P.Y."/>
        </authorList>
    </citation>
    <scope>NUCLEOTIDE SEQUENCE</scope>
    <source>
        <strain evidence="1">R07B-5</strain>
    </source>
</reference>
<sequence length="300" mass="33936">MRLILKRSTMKAQYVCFRRPKLVDYKTCNCCYDNMEVREPCFCCQPPPLPTRSQSVALDSALNELGMLSTVTDSRRQFLLETRRRDRSHSEPSQDALSCVTPLNSPVKGGYQIVQLNTSYVVGVSRKVTTDGNSAMKDPQCDHYAACEFLNFGEHYFQEATKYEARTNRLARIKFARSSRRFKKPYEVPWHNHMDAHCHLAGTTQTRPASSSNLVGLSGEKPYMVASGSGSNPSTPEKTPGATMLCMPPIAATVTRSKSLDELDFAQLRLNSEKENCSFVLERKEIERMSQNFLHLQVNE</sequence>
<protein>
    <submittedName>
        <fullName evidence="1">Uncharacterized protein</fullName>
    </submittedName>
</protein>
<accession>A0AAD9UIT8</accession>
<proteinExistence type="predicted"/>
<dbReference type="AlphaFoldDB" id="A0AAD9UIT8"/>
<evidence type="ECO:0000313" key="2">
    <source>
        <dbReference type="Proteomes" id="UP001209878"/>
    </source>
</evidence>
<gene>
    <name evidence="1" type="ORF">NP493_64g01045</name>
</gene>
<comment type="caution">
    <text evidence="1">The sequence shown here is derived from an EMBL/GenBank/DDBJ whole genome shotgun (WGS) entry which is preliminary data.</text>
</comment>
<name>A0AAD9UIT8_RIDPI</name>
<dbReference type="EMBL" id="JAODUO010000064">
    <property type="protein sequence ID" value="KAK2190931.1"/>
    <property type="molecule type" value="Genomic_DNA"/>
</dbReference>
<dbReference type="Proteomes" id="UP001209878">
    <property type="component" value="Unassembled WGS sequence"/>
</dbReference>